<comment type="function">
    <text evidence="6">Scaffold component of the nucleolar structure. Required for localization of DDX21 and NCL to the granular compartment of the nucleolus. Part of the small subunit (SSU) processome, first precursor of the small eukaryotic ribosomal subunit. During the assembly of the SSU processome in the nucleolus, many ribosome biogenesis factors, an RNA chaperone and ribosomal proteins associate with the nascent pre-rRNA and work in concert to generate RNA folding, modifications, rearrangements and cleavage as well as targeted degradation of pre-ribosomal RNA by the RNA exosome.</text>
</comment>
<organism evidence="12 13">
    <name type="scientific">Branchiostoma lanceolatum</name>
    <name type="common">Common lancelet</name>
    <name type="synonym">Amphioxus lanceolatum</name>
    <dbReference type="NCBI Taxonomy" id="7740"/>
    <lineage>
        <taxon>Eukaryota</taxon>
        <taxon>Metazoa</taxon>
        <taxon>Chordata</taxon>
        <taxon>Cephalochordata</taxon>
        <taxon>Leptocardii</taxon>
        <taxon>Amphioxiformes</taxon>
        <taxon>Branchiostomatidae</taxon>
        <taxon>Branchiostoma</taxon>
    </lineage>
</organism>
<accession>A0A8J9ZVX8</accession>
<evidence type="ECO:0000256" key="4">
    <source>
        <dbReference type="ARBA" id="ARBA00022737"/>
    </source>
</evidence>
<dbReference type="InterPro" id="IPR040315">
    <property type="entry name" value="WDR46/Utp7"/>
</dbReference>
<evidence type="ECO:0000256" key="6">
    <source>
        <dbReference type="ARBA" id="ARBA00059061"/>
    </source>
</evidence>
<feature type="compositionally biased region" description="Basic and acidic residues" evidence="10">
    <location>
        <begin position="35"/>
        <end position="54"/>
    </location>
</feature>
<evidence type="ECO:0000256" key="8">
    <source>
        <dbReference type="ARBA" id="ARBA00070552"/>
    </source>
</evidence>
<feature type="repeat" description="WD" evidence="9">
    <location>
        <begin position="345"/>
        <end position="386"/>
    </location>
</feature>
<dbReference type="InterPro" id="IPR001680">
    <property type="entry name" value="WD40_rpt"/>
</dbReference>
<dbReference type="InterPro" id="IPR036322">
    <property type="entry name" value="WD40_repeat_dom_sf"/>
</dbReference>
<feature type="compositionally biased region" description="Basic and acidic residues" evidence="10">
    <location>
        <begin position="65"/>
        <end position="78"/>
    </location>
</feature>
<evidence type="ECO:0000256" key="2">
    <source>
        <dbReference type="ARBA" id="ARBA00022553"/>
    </source>
</evidence>
<feature type="compositionally biased region" description="Basic and acidic residues" evidence="10">
    <location>
        <begin position="550"/>
        <end position="597"/>
    </location>
</feature>
<dbReference type="SMART" id="SM01033">
    <property type="entry name" value="BING4CT"/>
    <property type="match status" value="1"/>
</dbReference>
<evidence type="ECO:0000259" key="11">
    <source>
        <dbReference type="SMART" id="SM01033"/>
    </source>
</evidence>
<dbReference type="FunFam" id="2.130.10.10:FF:000128">
    <property type="entry name" value="WD repeat domain 46"/>
    <property type="match status" value="1"/>
</dbReference>
<dbReference type="AlphaFoldDB" id="A0A8J9ZVX8"/>
<dbReference type="Pfam" id="PF00400">
    <property type="entry name" value="WD40"/>
    <property type="match status" value="1"/>
</dbReference>
<evidence type="ECO:0000256" key="7">
    <source>
        <dbReference type="ARBA" id="ARBA00064570"/>
    </source>
</evidence>
<dbReference type="SUPFAM" id="SSF50978">
    <property type="entry name" value="WD40 repeat-like"/>
    <property type="match status" value="1"/>
</dbReference>
<dbReference type="Proteomes" id="UP000838412">
    <property type="component" value="Chromosome 4"/>
</dbReference>
<keyword evidence="3 9" id="KW-0853">WD repeat</keyword>
<gene>
    <name evidence="12" type="primary">WDR46</name>
    <name evidence="12" type="ORF">BLAG_LOCUS17824</name>
</gene>
<evidence type="ECO:0000256" key="5">
    <source>
        <dbReference type="ARBA" id="ARBA00023242"/>
    </source>
</evidence>
<evidence type="ECO:0000313" key="12">
    <source>
        <dbReference type="EMBL" id="CAH1262996.1"/>
    </source>
</evidence>
<evidence type="ECO:0000256" key="1">
    <source>
        <dbReference type="ARBA" id="ARBA00004604"/>
    </source>
</evidence>
<evidence type="ECO:0000256" key="9">
    <source>
        <dbReference type="PROSITE-ProRule" id="PRU00221"/>
    </source>
</evidence>
<dbReference type="PANTHER" id="PTHR14085">
    <property type="entry name" value="WD-REPEAT PROTEIN BING4"/>
    <property type="match status" value="1"/>
</dbReference>
<keyword evidence="5" id="KW-0539">Nucleus</keyword>
<dbReference type="SMART" id="SM00320">
    <property type="entry name" value="WD40"/>
    <property type="match status" value="3"/>
</dbReference>
<dbReference type="OrthoDB" id="10251154at2759"/>
<protein>
    <recommendedName>
        <fullName evidence="8">WD repeat-containing protein 46</fullName>
    </recommendedName>
</protein>
<feature type="compositionally biased region" description="Basic and acidic residues" evidence="10">
    <location>
        <begin position="92"/>
        <end position="108"/>
    </location>
</feature>
<evidence type="ECO:0000256" key="10">
    <source>
        <dbReference type="SAM" id="MobiDB-lite"/>
    </source>
</evidence>
<comment type="subunit">
    <text evidence="7">Part of the small subunit (SSU) processome, composed of more than 70 proteins and the RNA chaperone small nucleolar RNA (snoRNA) U3. Interacts with DDX21, NCL, NOP2 and EBNA1BP2.</text>
</comment>
<keyword evidence="2" id="KW-0597">Phosphoprotein</keyword>
<dbReference type="GO" id="GO:0032040">
    <property type="term" value="C:small-subunit processome"/>
    <property type="evidence" value="ECO:0007669"/>
    <property type="project" value="TreeGrafter"/>
</dbReference>
<dbReference type="Gene3D" id="2.130.10.10">
    <property type="entry name" value="YVTN repeat-like/Quinoprotein amine dehydrogenase"/>
    <property type="match status" value="1"/>
</dbReference>
<keyword evidence="13" id="KW-1185">Reference proteome</keyword>
<dbReference type="PROSITE" id="PS50082">
    <property type="entry name" value="WD_REPEATS_2"/>
    <property type="match status" value="1"/>
</dbReference>
<dbReference type="EMBL" id="OV696689">
    <property type="protein sequence ID" value="CAH1262996.1"/>
    <property type="molecule type" value="Genomic_DNA"/>
</dbReference>
<dbReference type="GO" id="GO:0000462">
    <property type="term" value="P:maturation of SSU-rRNA from tricistronic rRNA transcript (SSU-rRNA, 5.8S rRNA, LSU-rRNA)"/>
    <property type="evidence" value="ECO:0007669"/>
    <property type="project" value="TreeGrafter"/>
</dbReference>
<keyword evidence="4" id="KW-0677">Repeat</keyword>
<proteinExistence type="predicted"/>
<feature type="domain" description="BING4 C-terminal" evidence="11">
    <location>
        <begin position="426"/>
        <end position="504"/>
    </location>
</feature>
<dbReference type="Pfam" id="PF08149">
    <property type="entry name" value="BING4CT"/>
    <property type="match status" value="1"/>
</dbReference>
<comment type="subcellular location">
    <subcellularLocation>
        <location evidence="1">Nucleus</location>
        <location evidence="1">Nucleolus</location>
    </subcellularLocation>
</comment>
<name>A0A8J9ZVX8_BRALA</name>
<dbReference type="GO" id="GO:0030686">
    <property type="term" value="C:90S preribosome"/>
    <property type="evidence" value="ECO:0007669"/>
    <property type="project" value="TreeGrafter"/>
</dbReference>
<dbReference type="PANTHER" id="PTHR14085:SF3">
    <property type="entry name" value="WD REPEAT-CONTAINING PROTEIN 46"/>
    <property type="match status" value="1"/>
</dbReference>
<feature type="compositionally biased region" description="Basic residues" evidence="10">
    <location>
        <begin position="16"/>
        <end position="25"/>
    </location>
</feature>
<feature type="compositionally biased region" description="Basic and acidic residues" evidence="10">
    <location>
        <begin position="524"/>
        <end position="533"/>
    </location>
</feature>
<evidence type="ECO:0000256" key="3">
    <source>
        <dbReference type="ARBA" id="ARBA00022574"/>
    </source>
</evidence>
<sequence length="597" mass="67465">MADEEDKSGAGVGKLKGSKQTKRAPRYFDDSSDVTSKDKHENEKPSEGKSEDKKKSGKKRTSAPDGDHADTKRGKESWDSDEEKDPFPGEAPVKEETLARYTRGEGNKVKMRAKTAGPKLERKTMEKKFHLAAKQAARAELLLGEDHGYLEASDDEDTSQLSQTDIADAVDISAAQKHFDLKLDKFGPYRMNYTRNGRFLVIGGRRGHVAALDWMSKKLLCEINVMEGVHDVKWLHVETMFAVAQQRWTYIYDHQGVELHCLKKFNNVLKMEFLPYHFLLATASSTGFLQYLDVSLGKELVAINVKQGCLNVMTQNPQTAVVHLGHANGTVTLWSPNVKEPLAKLLSHVTAVRSIAIDKTGTYMATSGQDRYMKVFDIRAMKPLQVYRMSAGAGQLAFSQTGLVAAALGNVVEVYKDCCSNVAEKPYLTHRLRNNISGLQFCPYEDVLGVGHRDGFTSLLIPGAGEANFDAFENNPYQTKKQRRDYEVKMLLEKIQPEMIGLEPGGVGQVSQLTAQEVEKREQEAVQKKFEPARKKKGRSKSLKTVQRTKGVEEEWRRMKVRQKMREEEEKRKKQQKDQKKKEKWGSALDRFQRKDN</sequence>
<evidence type="ECO:0000313" key="13">
    <source>
        <dbReference type="Proteomes" id="UP000838412"/>
    </source>
</evidence>
<dbReference type="InterPro" id="IPR012952">
    <property type="entry name" value="BING4_C_dom"/>
</dbReference>
<feature type="region of interest" description="Disordered" evidence="10">
    <location>
        <begin position="524"/>
        <end position="597"/>
    </location>
</feature>
<feature type="region of interest" description="Disordered" evidence="10">
    <location>
        <begin position="1"/>
        <end position="123"/>
    </location>
</feature>
<reference evidence="12" key="1">
    <citation type="submission" date="2022-01" db="EMBL/GenBank/DDBJ databases">
        <authorList>
            <person name="Braso-Vives M."/>
        </authorList>
    </citation>
    <scope>NUCLEOTIDE SEQUENCE</scope>
</reference>
<dbReference type="InterPro" id="IPR015943">
    <property type="entry name" value="WD40/YVTN_repeat-like_dom_sf"/>
</dbReference>